<dbReference type="Proteomes" id="UP000663872">
    <property type="component" value="Unassembled WGS sequence"/>
</dbReference>
<evidence type="ECO:0000313" key="5">
    <source>
        <dbReference type="Proteomes" id="UP000663869"/>
    </source>
</evidence>
<name>A0A818BLE9_9BILA</name>
<proteinExistence type="predicted"/>
<dbReference type="Proteomes" id="UP000663869">
    <property type="component" value="Unassembled WGS sequence"/>
</dbReference>
<dbReference type="Proteomes" id="UP000663833">
    <property type="component" value="Unassembled WGS sequence"/>
</dbReference>
<dbReference type="EMBL" id="CAJNYU010001170">
    <property type="protein sequence ID" value="CAF3418063.1"/>
    <property type="molecule type" value="Genomic_DNA"/>
</dbReference>
<dbReference type="AlphaFoldDB" id="A0A818BLE9"/>
<feature type="transmembrane region" description="Helical" evidence="1">
    <location>
        <begin position="44"/>
        <end position="67"/>
    </location>
</feature>
<keyword evidence="1" id="KW-0472">Membrane</keyword>
<protein>
    <submittedName>
        <fullName evidence="2">Uncharacterized protein</fullName>
    </submittedName>
</protein>
<evidence type="ECO:0000313" key="4">
    <source>
        <dbReference type="EMBL" id="CAF3526316.1"/>
    </source>
</evidence>
<accession>A0A818BLE9</accession>
<evidence type="ECO:0000313" key="2">
    <source>
        <dbReference type="EMBL" id="CAF3418063.1"/>
    </source>
</evidence>
<keyword evidence="1" id="KW-0812">Transmembrane</keyword>
<organism evidence="2 5">
    <name type="scientific">Rotaria socialis</name>
    <dbReference type="NCBI Taxonomy" id="392032"/>
    <lineage>
        <taxon>Eukaryota</taxon>
        <taxon>Metazoa</taxon>
        <taxon>Spiralia</taxon>
        <taxon>Gnathifera</taxon>
        <taxon>Rotifera</taxon>
        <taxon>Eurotatoria</taxon>
        <taxon>Bdelloidea</taxon>
        <taxon>Philodinida</taxon>
        <taxon>Philodinidae</taxon>
        <taxon>Rotaria</taxon>
    </lineage>
</organism>
<feature type="transmembrane region" description="Helical" evidence="1">
    <location>
        <begin position="12"/>
        <end position="32"/>
    </location>
</feature>
<dbReference type="EMBL" id="CAJNYT010003101">
    <property type="protein sequence ID" value="CAF3526316.1"/>
    <property type="molecule type" value="Genomic_DNA"/>
</dbReference>
<dbReference type="EMBL" id="CAJNYD010003101">
    <property type="protein sequence ID" value="CAF3477000.1"/>
    <property type="molecule type" value="Genomic_DNA"/>
</dbReference>
<keyword evidence="1" id="KW-1133">Transmembrane helix</keyword>
<gene>
    <name evidence="2" type="ORF">FME351_LOCUS10640</name>
    <name evidence="4" type="ORF">GRG538_LOCUS19023</name>
    <name evidence="3" type="ORF">LUA448_LOCUS23771</name>
</gene>
<evidence type="ECO:0000313" key="3">
    <source>
        <dbReference type="EMBL" id="CAF3477000.1"/>
    </source>
</evidence>
<reference evidence="2" key="1">
    <citation type="submission" date="2021-02" db="EMBL/GenBank/DDBJ databases">
        <authorList>
            <person name="Nowell W R."/>
        </authorList>
    </citation>
    <scope>NUCLEOTIDE SEQUENCE</scope>
</reference>
<sequence>MKNGVHSSNSNFFQHMAIFTIYFGICLFGLLIRDYYRVPSSYIIHEILNIFDGLYILSALIYSIITLEEFSYQNFKLDSFISVNDPIRVLFLFSCILTMPMLSARFTCLIITDDVLYVFATFLRTP</sequence>
<feature type="transmembrane region" description="Helical" evidence="1">
    <location>
        <begin position="87"/>
        <end position="111"/>
    </location>
</feature>
<evidence type="ECO:0000256" key="1">
    <source>
        <dbReference type="SAM" id="Phobius"/>
    </source>
</evidence>
<comment type="caution">
    <text evidence="2">The sequence shown here is derived from an EMBL/GenBank/DDBJ whole genome shotgun (WGS) entry which is preliminary data.</text>
</comment>